<evidence type="ECO:0000256" key="5">
    <source>
        <dbReference type="ARBA" id="ARBA00022737"/>
    </source>
</evidence>
<protein>
    <recommendedName>
        <fullName evidence="2">RBR-type E3 ubiquitin transferase</fullName>
        <ecNumber evidence="2">2.3.2.31</ecNumber>
    </recommendedName>
</protein>
<keyword evidence="13" id="KW-1185">Reference proteome</keyword>
<dbReference type="GO" id="GO:0016567">
    <property type="term" value="P:protein ubiquitination"/>
    <property type="evidence" value="ECO:0007669"/>
    <property type="project" value="InterPro"/>
</dbReference>
<keyword evidence="7" id="KW-0833">Ubl conjugation pathway</keyword>
<dbReference type="InParanoid" id="T0QDP0"/>
<dbReference type="CDD" id="cd20335">
    <property type="entry name" value="BRcat_RBR"/>
    <property type="match status" value="1"/>
</dbReference>
<dbReference type="Gene3D" id="1.20.120.1750">
    <property type="match status" value="1"/>
</dbReference>
<dbReference type="OrthoDB" id="59414at2759"/>
<keyword evidence="6" id="KW-0863">Zinc-finger</keyword>
<feature type="domain" description="RING-type" evidence="11">
    <location>
        <begin position="87"/>
        <end position="283"/>
    </location>
</feature>
<dbReference type="InterPro" id="IPR002867">
    <property type="entry name" value="IBR_dom"/>
</dbReference>
<dbReference type="InterPro" id="IPR044066">
    <property type="entry name" value="TRIAD_supradom"/>
</dbReference>
<name>T0QDP0_SAPDV</name>
<keyword evidence="4" id="KW-0479">Metal-binding</keyword>
<evidence type="ECO:0000256" key="3">
    <source>
        <dbReference type="ARBA" id="ARBA00022679"/>
    </source>
</evidence>
<sequence>MDWATLSVVIDLALVDATDVGVEAVAPASDAEMATITQHVTQLGELLRTVDGMVASDLGAGVHDGAVHDEAAAFAHRLTSVRTLLQARLDVGVACCVCLHVQPSAFTAPCQHEHCLPCLRALLLSATDDVTRLPLACCQQPWDLDAIARTQALCQDAMQRLRDRTEEATADRPVYCPNTACAITFVSARYLVGTGSSVVCPGCRRRICVLCSRRMHEGTCDAEADASLNALGAREGWQRCPHCRRMVELVDGCNHMTCICRTEFCYVCAGRWKTCGCPHWHEARWLAAARPQRAVPQARGAQRIGGGARAERPRRPPGAIQQWFDNLHLG</sequence>
<gene>
    <name evidence="12" type="ORF">SDRG_06716</name>
</gene>
<evidence type="ECO:0000256" key="6">
    <source>
        <dbReference type="ARBA" id="ARBA00022771"/>
    </source>
</evidence>
<dbReference type="Proteomes" id="UP000030762">
    <property type="component" value="Unassembled WGS sequence"/>
</dbReference>
<dbReference type="PANTHER" id="PTHR11685">
    <property type="entry name" value="RBR FAMILY RING FINGER AND IBR DOMAIN-CONTAINING"/>
    <property type="match status" value="1"/>
</dbReference>
<dbReference type="CDD" id="cd22584">
    <property type="entry name" value="Rcat_RBR_unk"/>
    <property type="match status" value="1"/>
</dbReference>
<dbReference type="GO" id="GO:0061630">
    <property type="term" value="F:ubiquitin protein ligase activity"/>
    <property type="evidence" value="ECO:0007669"/>
    <property type="project" value="UniProtKB-EC"/>
</dbReference>
<dbReference type="eggNOG" id="KOG1812">
    <property type="taxonomic scope" value="Eukaryota"/>
</dbReference>
<dbReference type="EMBL" id="JH767149">
    <property type="protein sequence ID" value="EQC35974.1"/>
    <property type="molecule type" value="Genomic_DNA"/>
</dbReference>
<keyword evidence="5" id="KW-0677">Repeat</keyword>
<keyword evidence="3" id="KW-0808">Transferase</keyword>
<evidence type="ECO:0000313" key="13">
    <source>
        <dbReference type="Proteomes" id="UP000030762"/>
    </source>
</evidence>
<evidence type="ECO:0000256" key="2">
    <source>
        <dbReference type="ARBA" id="ARBA00012251"/>
    </source>
</evidence>
<dbReference type="AlphaFoldDB" id="T0QDP0"/>
<evidence type="ECO:0000256" key="8">
    <source>
        <dbReference type="ARBA" id="ARBA00022833"/>
    </source>
</evidence>
<feature type="signal peptide" evidence="10">
    <location>
        <begin position="1"/>
        <end position="17"/>
    </location>
</feature>
<dbReference type="OMA" id="HEHCLPC"/>
<keyword evidence="8" id="KW-0862">Zinc</keyword>
<dbReference type="STRING" id="1156394.T0QDP0"/>
<dbReference type="EC" id="2.3.2.31" evidence="2"/>
<reference evidence="12 13" key="1">
    <citation type="submission" date="2012-04" db="EMBL/GenBank/DDBJ databases">
        <title>The Genome Sequence of Saprolegnia declina VS20.</title>
        <authorList>
            <consortium name="The Broad Institute Genome Sequencing Platform"/>
            <person name="Russ C."/>
            <person name="Nusbaum C."/>
            <person name="Tyler B."/>
            <person name="van West P."/>
            <person name="Dieguez-Uribeondo J."/>
            <person name="de Bruijn I."/>
            <person name="Tripathy S."/>
            <person name="Jiang R."/>
            <person name="Young S.K."/>
            <person name="Zeng Q."/>
            <person name="Gargeya S."/>
            <person name="Fitzgerald M."/>
            <person name="Haas B."/>
            <person name="Abouelleil A."/>
            <person name="Alvarado L."/>
            <person name="Arachchi H.M."/>
            <person name="Berlin A."/>
            <person name="Chapman S.B."/>
            <person name="Goldberg J."/>
            <person name="Griggs A."/>
            <person name="Gujja S."/>
            <person name="Hansen M."/>
            <person name="Howarth C."/>
            <person name="Imamovic A."/>
            <person name="Larimer J."/>
            <person name="McCowen C."/>
            <person name="Montmayeur A."/>
            <person name="Murphy C."/>
            <person name="Neiman D."/>
            <person name="Pearson M."/>
            <person name="Priest M."/>
            <person name="Roberts A."/>
            <person name="Saif S."/>
            <person name="Shea T."/>
            <person name="Sisk P."/>
            <person name="Sykes S."/>
            <person name="Wortman J."/>
            <person name="Nusbaum C."/>
            <person name="Birren B."/>
        </authorList>
    </citation>
    <scope>NUCLEOTIDE SEQUENCE [LARGE SCALE GENOMIC DNA]</scope>
    <source>
        <strain evidence="12 13">VS20</strain>
    </source>
</reference>
<dbReference type="InterPro" id="IPR031127">
    <property type="entry name" value="E3_UB_ligase_RBR"/>
</dbReference>
<evidence type="ECO:0000256" key="9">
    <source>
        <dbReference type="SAM" id="MobiDB-lite"/>
    </source>
</evidence>
<evidence type="ECO:0000256" key="4">
    <source>
        <dbReference type="ARBA" id="ARBA00022723"/>
    </source>
</evidence>
<dbReference type="VEuPathDB" id="FungiDB:SDRG_06716"/>
<dbReference type="RefSeq" id="XP_008610736.1">
    <property type="nucleotide sequence ID" value="XM_008612514.1"/>
</dbReference>
<accession>T0QDP0</accession>
<feature type="region of interest" description="Disordered" evidence="9">
    <location>
        <begin position="297"/>
        <end position="318"/>
    </location>
</feature>
<dbReference type="Pfam" id="PF22191">
    <property type="entry name" value="IBR_1"/>
    <property type="match status" value="1"/>
</dbReference>
<dbReference type="GeneID" id="19947443"/>
<evidence type="ECO:0000313" key="12">
    <source>
        <dbReference type="EMBL" id="EQC35974.1"/>
    </source>
</evidence>
<evidence type="ECO:0000256" key="1">
    <source>
        <dbReference type="ARBA" id="ARBA00001798"/>
    </source>
</evidence>
<dbReference type="SUPFAM" id="SSF57850">
    <property type="entry name" value="RING/U-box"/>
    <property type="match status" value="2"/>
</dbReference>
<dbReference type="PROSITE" id="PS51873">
    <property type="entry name" value="TRIAD"/>
    <property type="match status" value="1"/>
</dbReference>
<comment type="catalytic activity">
    <reaction evidence="1">
        <text>[E2 ubiquitin-conjugating enzyme]-S-ubiquitinyl-L-cysteine + [acceptor protein]-L-lysine = [E2 ubiquitin-conjugating enzyme]-L-cysteine + [acceptor protein]-N(6)-ubiquitinyl-L-lysine.</text>
        <dbReference type="EC" id="2.3.2.31"/>
    </reaction>
</comment>
<proteinExistence type="predicted"/>
<dbReference type="Pfam" id="PF01485">
    <property type="entry name" value="IBR"/>
    <property type="match status" value="1"/>
</dbReference>
<evidence type="ECO:0000259" key="11">
    <source>
        <dbReference type="PROSITE" id="PS51873"/>
    </source>
</evidence>
<keyword evidence="10" id="KW-0732">Signal</keyword>
<feature type="chain" id="PRO_5004570118" description="RBR-type E3 ubiquitin transferase" evidence="10">
    <location>
        <begin position="18"/>
        <end position="330"/>
    </location>
</feature>
<dbReference type="GO" id="GO:0008270">
    <property type="term" value="F:zinc ion binding"/>
    <property type="evidence" value="ECO:0007669"/>
    <property type="project" value="UniProtKB-KW"/>
</dbReference>
<evidence type="ECO:0000256" key="10">
    <source>
        <dbReference type="SAM" id="SignalP"/>
    </source>
</evidence>
<organism evidence="12 13">
    <name type="scientific">Saprolegnia diclina (strain VS20)</name>
    <dbReference type="NCBI Taxonomy" id="1156394"/>
    <lineage>
        <taxon>Eukaryota</taxon>
        <taxon>Sar</taxon>
        <taxon>Stramenopiles</taxon>
        <taxon>Oomycota</taxon>
        <taxon>Saprolegniomycetes</taxon>
        <taxon>Saprolegniales</taxon>
        <taxon>Saprolegniaceae</taxon>
        <taxon>Saprolegnia</taxon>
    </lineage>
</organism>
<evidence type="ECO:0000256" key="7">
    <source>
        <dbReference type="ARBA" id="ARBA00022786"/>
    </source>
</evidence>